<reference evidence="1 2" key="1">
    <citation type="submission" date="2024-08" db="EMBL/GenBank/DDBJ databases">
        <title>Draft Genome Sequence of Legionella lytica strain DSB2004, Isolated From a Fire Sprinkler System.</title>
        <authorList>
            <person name="Everhart A.D."/>
            <person name="Kidane D.T."/>
            <person name="Farone A.L."/>
            <person name="Farone M.B."/>
        </authorList>
    </citation>
    <scope>NUCLEOTIDE SEQUENCE [LARGE SCALE GENOMIC DNA]</scope>
    <source>
        <strain evidence="1 2">DSB2004</strain>
    </source>
</reference>
<dbReference type="RefSeq" id="WP_400186753.1">
    <property type="nucleotide sequence ID" value="NZ_JBGORX010000001.1"/>
</dbReference>
<evidence type="ECO:0000313" key="2">
    <source>
        <dbReference type="Proteomes" id="UP001615550"/>
    </source>
</evidence>
<gene>
    <name evidence="1" type="ORF">ACD661_05010</name>
</gene>
<dbReference type="InterPro" id="IPR041893">
    <property type="entry name" value="ArdA_dom3"/>
</dbReference>
<dbReference type="Pfam" id="PF07275">
    <property type="entry name" value="ArdA"/>
    <property type="match status" value="1"/>
</dbReference>
<dbReference type="EMBL" id="JBGORX010000001">
    <property type="protein sequence ID" value="MFJ1267919.1"/>
    <property type="molecule type" value="Genomic_DNA"/>
</dbReference>
<proteinExistence type="predicted"/>
<comment type="caution">
    <text evidence="1">The sequence shown here is derived from an EMBL/GenBank/DDBJ whole genome shotgun (WGS) entry which is preliminary data.</text>
</comment>
<evidence type="ECO:0000313" key="1">
    <source>
        <dbReference type="EMBL" id="MFJ1267919.1"/>
    </source>
</evidence>
<keyword evidence="2" id="KW-1185">Reference proteome</keyword>
<dbReference type="Proteomes" id="UP001615550">
    <property type="component" value="Unassembled WGS sequence"/>
</dbReference>
<protein>
    <submittedName>
        <fullName evidence="1">Antirestriction protein ArdA</fullName>
    </submittedName>
</protein>
<organism evidence="1 2">
    <name type="scientific">Legionella lytica</name>
    <dbReference type="NCBI Taxonomy" id="96232"/>
    <lineage>
        <taxon>Bacteria</taxon>
        <taxon>Pseudomonadati</taxon>
        <taxon>Pseudomonadota</taxon>
        <taxon>Gammaproteobacteria</taxon>
        <taxon>Legionellales</taxon>
        <taxon>Legionellaceae</taxon>
        <taxon>Legionella</taxon>
    </lineage>
</organism>
<sequence length="67" mass="7815">MRLQELMRNLEGLLEESYHGVYDSEVDFASQLLQDCYGGQELPNGLLNYFDYDAFAPDLFMCDYFSI</sequence>
<accession>A0ABW8D5E7</accession>
<name>A0ABW8D5E7_9GAMM</name>
<dbReference type="Gene3D" id="1.10.10.1190">
    <property type="entry name" value="Antirestriction protein ArdA, domain 3"/>
    <property type="match status" value="1"/>
</dbReference>
<dbReference type="InterPro" id="IPR009899">
    <property type="entry name" value="ArdA"/>
</dbReference>